<evidence type="ECO:0000256" key="3">
    <source>
        <dbReference type="ARBA" id="ARBA00022840"/>
    </source>
</evidence>
<accession>A0A1L3GGG0</accession>
<feature type="domain" description="ABC transporter" evidence="4">
    <location>
        <begin position="9"/>
        <end position="247"/>
    </location>
</feature>
<dbReference type="EMBL" id="CP015518">
    <property type="protein sequence ID" value="APG25016.1"/>
    <property type="molecule type" value="Genomic_DNA"/>
</dbReference>
<dbReference type="InterPro" id="IPR003593">
    <property type="entry name" value="AAA+_ATPase"/>
</dbReference>
<evidence type="ECO:0000256" key="2">
    <source>
        <dbReference type="ARBA" id="ARBA00022741"/>
    </source>
</evidence>
<dbReference type="PROSITE" id="PS50893">
    <property type="entry name" value="ABC_TRANSPORTER_2"/>
    <property type="match status" value="1"/>
</dbReference>
<dbReference type="RefSeq" id="WP_072286865.1">
    <property type="nucleotide sequence ID" value="NZ_CP015455.1"/>
</dbReference>
<sequence length="264" mass="28902">MAQTRDRIIEARNLTVGYGATPILQNLSFDVQQGEVFVILGGSGCGKSTLLKNMIGLYQPMDGQLLINGKDLWQTEGTLRKELLRCFGVMYQNGALFGSLTVMENVRLPLEEFTHLPSAAMDLIAAMKLQLVGLGGFGHYLPAELSGGMRKRAAIARAMILDPQILFLDEPTAGLDPVMSAEMDQLILQLAQSLAMTFVIVTHELPSIYAIADRVIMLDHKTKSIVAAGPPQQLRDASSDPLVRAFFHREPMLPSKPQEGRTVP</sequence>
<evidence type="ECO:0000259" key="4">
    <source>
        <dbReference type="PROSITE" id="PS50893"/>
    </source>
</evidence>
<keyword evidence="1" id="KW-0813">Transport</keyword>
<name>A0A1L3GGG0_SYNAC</name>
<dbReference type="SMART" id="SM00382">
    <property type="entry name" value="AAA"/>
    <property type="match status" value="1"/>
</dbReference>
<evidence type="ECO:0000313" key="6">
    <source>
        <dbReference type="Proteomes" id="UP000182264"/>
    </source>
</evidence>
<evidence type="ECO:0000313" key="5">
    <source>
        <dbReference type="EMBL" id="APG25016.1"/>
    </source>
</evidence>
<evidence type="ECO:0000256" key="1">
    <source>
        <dbReference type="ARBA" id="ARBA00022448"/>
    </source>
</evidence>
<keyword evidence="2" id="KW-0547">Nucleotide-binding</keyword>
<dbReference type="Gene3D" id="3.40.50.300">
    <property type="entry name" value="P-loop containing nucleotide triphosphate hydrolases"/>
    <property type="match status" value="1"/>
</dbReference>
<dbReference type="STRING" id="29542.A6070_02260"/>
<dbReference type="AlphaFoldDB" id="A0A1L3GGG0"/>
<proteinExistence type="predicted"/>
<dbReference type="InterPro" id="IPR017871">
    <property type="entry name" value="ABC_transporter-like_CS"/>
</dbReference>
<keyword evidence="6" id="KW-1185">Reference proteome</keyword>
<protein>
    <submittedName>
        <fullName evidence="5">Polyamine ABC transporter ATP-binding protein</fullName>
    </submittedName>
</protein>
<dbReference type="Pfam" id="PF00005">
    <property type="entry name" value="ABC_tran"/>
    <property type="match status" value="1"/>
</dbReference>
<dbReference type="InterPro" id="IPR003439">
    <property type="entry name" value="ABC_transporter-like_ATP-bd"/>
</dbReference>
<dbReference type="PANTHER" id="PTHR43023">
    <property type="entry name" value="PROTEIN TRIGALACTOSYLDIACYLGLYCEROL 3, CHLOROPLASTIC"/>
    <property type="match status" value="1"/>
</dbReference>
<dbReference type="Proteomes" id="UP000182264">
    <property type="component" value="Chromosome"/>
</dbReference>
<dbReference type="InterPro" id="IPR027417">
    <property type="entry name" value="P-loop_NTPase"/>
</dbReference>
<dbReference type="GO" id="GO:0005524">
    <property type="term" value="F:ATP binding"/>
    <property type="evidence" value="ECO:0007669"/>
    <property type="project" value="UniProtKB-KW"/>
</dbReference>
<dbReference type="PANTHER" id="PTHR43023:SF3">
    <property type="entry name" value="PROTEIN TRIGALACTOSYLDIACYLGLYCEROL 3, CHLOROPLASTIC"/>
    <property type="match status" value="1"/>
</dbReference>
<keyword evidence="3 5" id="KW-0067">ATP-binding</keyword>
<dbReference type="OrthoDB" id="9802264at2"/>
<dbReference type="PROSITE" id="PS00211">
    <property type="entry name" value="ABC_TRANSPORTER_1"/>
    <property type="match status" value="1"/>
</dbReference>
<dbReference type="GO" id="GO:0016887">
    <property type="term" value="F:ATP hydrolysis activity"/>
    <property type="evidence" value="ECO:0007669"/>
    <property type="project" value="InterPro"/>
</dbReference>
<organism evidence="5 6">
    <name type="scientific">Syntrophotalea acetylenica</name>
    <name type="common">Pelobacter acetylenicus</name>
    <dbReference type="NCBI Taxonomy" id="29542"/>
    <lineage>
        <taxon>Bacteria</taxon>
        <taxon>Pseudomonadati</taxon>
        <taxon>Thermodesulfobacteriota</taxon>
        <taxon>Desulfuromonadia</taxon>
        <taxon>Desulfuromonadales</taxon>
        <taxon>Syntrophotaleaceae</taxon>
        <taxon>Syntrophotalea</taxon>
    </lineage>
</organism>
<reference evidence="5 6" key="1">
    <citation type="journal article" date="2017" name="Genome Announc.">
        <title>Complete Genome Sequences of Two Acetylene-Fermenting Pelobacter acetylenicus Strains.</title>
        <authorList>
            <person name="Sutton J.M."/>
            <person name="Baesman S.M."/>
            <person name="Fierst J.L."/>
            <person name="Poret-Peterson A.T."/>
            <person name="Oremland R.S."/>
            <person name="Dunlap D.S."/>
            <person name="Akob D.M."/>
        </authorList>
    </citation>
    <scope>NUCLEOTIDE SEQUENCE [LARGE SCALE GENOMIC DNA]</scope>
    <source>
        <strain evidence="5 6">DSM 3247</strain>
    </source>
</reference>
<dbReference type="SUPFAM" id="SSF52540">
    <property type="entry name" value="P-loop containing nucleoside triphosphate hydrolases"/>
    <property type="match status" value="1"/>
</dbReference>
<dbReference type="KEGG" id="pace:A6070_02260"/>
<gene>
    <name evidence="5" type="ORF">A7E75_08295</name>
</gene>